<evidence type="ECO:0000313" key="4">
    <source>
        <dbReference type="Proteomes" id="UP000639772"/>
    </source>
</evidence>
<evidence type="ECO:0000313" key="3">
    <source>
        <dbReference type="EMBL" id="KAG0458915.1"/>
    </source>
</evidence>
<accession>A0A835PRH8</accession>
<gene>
    <name evidence="3" type="ORF">HPP92_022043</name>
</gene>
<feature type="compositionally biased region" description="Acidic residues" evidence="1">
    <location>
        <begin position="35"/>
        <end position="50"/>
    </location>
</feature>
<feature type="region of interest" description="Disordered" evidence="1">
    <location>
        <begin position="1"/>
        <end position="56"/>
    </location>
</feature>
<keyword evidence="2" id="KW-1133">Transmembrane helix</keyword>
<dbReference type="EMBL" id="JADCNM010000012">
    <property type="protein sequence ID" value="KAG0458915.1"/>
    <property type="molecule type" value="Genomic_DNA"/>
</dbReference>
<feature type="transmembrane region" description="Helical" evidence="2">
    <location>
        <begin position="68"/>
        <end position="85"/>
    </location>
</feature>
<dbReference type="AlphaFoldDB" id="A0A835PRH8"/>
<organism evidence="3 4">
    <name type="scientific">Vanilla planifolia</name>
    <name type="common">Vanilla</name>
    <dbReference type="NCBI Taxonomy" id="51239"/>
    <lineage>
        <taxon>Eukaryota</taxon>
        <taxon>Viridiplantae</taxon>
        <taxon>Streptophyta</taxon>
        <taxon>Embryophyta</taxon>
        <taxon>Tracheophyta</taxon>
        <taxon>Spermatophyta</taxon>
        <taxon>Magnoliopsida</taxon>
        <taxon>Liliopsida</taxon>
        <taxon>Asparagales</taxon>
        <taxon>Orchidaceae</taxon>
        <taxon>Vanilloideae</taxon>
        <taxon>Vanilleae</taxon>
        <taxon>Vanilla</taxon>
    </lineage>
</organism>
<keyword evidence="2" id="KW-0472">Membrane</keyword>
<proteinExistence type="predicted"/>
<keyword evidence="2" id="KW-0812">Transmembrane</keyword>
<comment type="caution">
    <text evidence="3">The sequence shown here is derived from an EMBL/GenBank/DDBJ whole genome shotgun (WGS) entry which is preliminary data.</text>
</comment>
<sequence>MTRGDEVHVEEDDGRDLRKGEGFEDGNGRGGGEGSENDEGDEVHVEEDDGRDLRKGEGFGFGVVKTSTNLFFFFISFSLYILGVFF</sequence>
<protein>
    <submittedName>
        <fullName evidence="3">Uncharacterized protein</fullName>
    </submittedName>
</protein>
<dbReference type="Proteomes" id="UP000639772">
    <property type="component" value="Chromosome 12"/>
</dbReference>
<name>A0A835PRH8_VANPL</name>
<reference evidence="3 4" key="1">
    <citation type="journal article" date="2020" name="Nat. Food">
        <title>A phased Vanilla planifolia genome enables genetic improvement of flavour and production.</title>
        <authorList>
            <person name="Hasing T."/>
            <person name="Tang H."/>
            <person name="Brym M."/>
            <person name="Khazi F."/>
            <person name="Huang T."/>
            <person name="Chambers A.H."/>
        </authorList>
    </citation>
    <scope>NUCLEOTIDE SEQUENCE [LARGE SCALE GENOMIC DNA]</scope>
    <source>
        <tissue evidence="3">Leaf</tissue>
    </source>
</reference>
<evidence type="ECO:0000256" key="1">
    <source>
        <dbReference type="SAM" id="MobiDB-lite"/>
    </source>
</evidence>
<evidence type="ECO:0000256" key="2">
    <source>
        <dbReference type="SAM" id="Phobius"/>
    </source>
</evidence>